<protein>
    <submittedName>
        <fullName evidence="1">Uncharacterized protein</fullName>
    </submittedName>
</protein>
<dbReference type="EMBL" id="JBHTLN010000001">
    <property type="protein sequence ID" value="MFD1122143.1"/>
    <property type="molecule type" value="Genomic_DNA"/>
</dbReference>
<name>A0ABW3PCC9_9PROT</name>
<dbReference type="Proteomes" id="UP001597206">
    <property type="component" value="Unassembled WGS sequence"/>
</dbReference>
<dbReference type="RefSeq" id="WP_379032087.1">
    <property type="nucleotide sequence ID" value="NZ_JBHTLN010000001.1"/>
</dbReference>
<reference evidence="2" key="1">
    <citation type="journal article" date="2019" name="Int. J. Syst. Evol. Microbiol.">
        <title>The Global Catalogue of Microorganisms (GCM) 10K type strain sequencing project: providing services to taxonomists for standard genome sequencing and annotation.</title>
        <authorList>
            <consortium name="The Broad Institute Genomics Platform"/>
            <consortium name="The Broad Institute Genome Sequencing Center for Infectious Disease"/>
            <person name="Wu L."/>
            <person name="Ma J."/>
        </authorList>
    </citation>
    <scope>NUCLEOTIDE SEQUENCE [LARGE SCALE GENOMIC DNA]</scope>
    <source>
        <strain evidence="2">CCUG 58411</strain>
    </source>
</reference>
<comment type="caution">
    <text evidence="1">The sequence shown here is derived from an EMBL/GenBank/DDBJ whole genome shotgun (WGS) entry which is preliminary data.</text>
</comment>
<organism evidence="1 2">
    <name type="scientific">Methylophilus flavus</name>
    <dbReference type="NCBI Taxonomy" id="640084"/>
    <lineage>
        <taxon>Bacteria</taxon>
        <taxon>Pseudomonadati</taxon>
        <taxon>Pseudomonadota</taxon>
        <taxon>Betaproteobacteria</taxon>
        <taxon>Nitrosomonadales</taxon>
        <taxon>Methylophilaceae</taxon>
        <taxon>Methylophilus</taxon>
    </lineage>
</organism>
<gene>
    <name evidence="1" type="ORF">ACFQ2T_06485</name>
</gene>
<keyword evidence="2" id="KW-1185">Reference proteome</keyword>
<proteinExistence type="predicted"/>
<evidence type="ECO:0000313" key="2">
    <source>
        <dbReference type="Proteomes" id="UP001597206"/>
    </source>
</evidence>
<sequence length="131" mass="14938">MTTKRKFMLGLILLISHLIFFIAGANLTRYSMNQSFRDSLWKANAEVNFGRYVEYRGISSNINVGKYADAKCFADLGASGLYEKSLTCLKNRECALFLQKLDVRRTAPELLDKKIIGFKYYATENGIRSCK</sequence>
<evidence type="ECO:0000313" key="1">
    <source>
        <dbReference type="EMBL" id="MFD1122143.1"/>
    </source>
</evidence>
<accession>A0ABW3PCC9</accession>